<protein>
    <recommendedName>
        <fullName evidence="4">Cytochrome oxidase subunit II copper A binding domain-containing protein</fullName>
    </recommendedName>
</protein>
<gene>
    <name evidence="5" type="ORF">CXX69_06115</name>
</gene>
<evidence type="ECO:0000256" key="2">
    <source>
        <dbReference type="ARBA" id="ARBA00022723"/>
    </source>
</evidence>
<dbReference type="GO" id="GO:0016020">
    <property type="term" value="C:membrane"/>
    <property type="evidence" value="ECO:0007669"/>
    <property type="project" value="InterPro"/>
</dbReference>
<name>A0A2V3HQ24_9ARCH</name>
<dbReference type="PANTHER" id="PTHR42838:SF2">
    <property type="entry name" value="NITROUS-OXIDE REDUCTASE"/>
    <property type="match status" value="1"/>
</dbReference>
<proteinExistence type="predicted"/>
<reference evidence="5 6" key="1">
    <citation type="journal article" date="2015" name="Nat. Commun.">
        <title>Genomic and transcriptomic evidence for scavenging of diverse organic compounds by widespread deep-sea archaea.</title>
        <authorList>
            <person name="Li M."/>
            <person name="Baker B.J."/>
            <person name="Anantharaman K."/>
            <person name="Jain S."/>
            <person name="Breier J.A."/>
            <person name="Dick G.J."/>
        </authorList>
    </citation>
    <scope>NUCLEOTIDE SEQUENCE [LARGE SCALE GENOMIC DNA]</scope>
    <source>
        <strain evidence="5">Cayman_51_deep</strain>
    </source>
</reference>
<keyword evidence="3" id="KW-0186">Copper</keyword>
<sequence length="181" mass="19573">MNRSSEPLGAVLTSLSLLLLIIPWSLGGAYTAEEGAGDAHAGHGGPSEMSAGQFMAITILFEENNWDADAGIVVAPDPGWMVMGGERMSMNPVYLAAYQWGYSPAEIQLEAGVEYQFRMMTMDVYHGASVSTDSGSQMVRLIPGVVIEQRLTFDEPGEYTLYCSYYCGEQHNGMSGKIVVV</sequence>
<dbReference type="PROSITE" id="PS50857">
    <property type="entry name" value="COX2_CUA"/>
    <property type="match status" value="1"/>
</dbReference>
<keyword evidence="2" id="KW-0479">Metal-binding</keyword>
<evidence type="ECO:0000256" key="1">
    <source>
        <dbReference type="ARBA" id="ARBA00004196"/>
    </source>
</evidence>
<dbReference type="Proteomes" id="UP000248161">
    <property type="component" value="Unassembled WGS sequence"/>
</dbReference>
<evidence type="ECO:0000313" key="6">
    <source>
        <dbReference type="Proteomes" id="UP000248161"/>
    </source>
</evidence>
<dbReference type="InterPro" id="IPR002429">
    <property type="entry name" value="CcO_II-like_C"/>
</dbReference>
<evidence type="ECO:0000259" key="4">
    <source>
        <dbReference type="PROSITE" id="PS50857"/>
    </source>
</evidence>
<dbReference type="GO" id="GO:0004129">
    <property type="term" value="F:cytochrome-c oxidase activity"/>
    <property type="evidence" value="ECO:0007669"/>
    <property type="project" value="InterPro"/>
</dbReference>
<organism evidence="5 6">
    <name type="scientific">Candidatus Thalassarchaeum betae</name>
    <dbReference type="NCBI Taxonomy" id="2599289"/>
    <lineage>
        <taxon>Archaea</taxon>
        <taxon>Methanobacteriati</taxon>
        <taxon>Thermoplasmatota</taxon>
        <taxon>Candidatus Poseidoniia</taxon>
        <taxon>Candidatus Poseidoniales</taxon>
        <taxon>Candidatus Thalassarchaeaceae</taxon>
        <taxon>Candidatus Thalassarchaeum</taxon>
    </lineage>
</organism>
<dbReference type="GO" id="GO:0005507">
    <property type="term" value="F:copper ion binding"/>
    <property type="evidence" value="ECO:0007669"/>
    <property type="project" value="InterPro"/>
</dbReference>
<comment type="subcellular location">
    <subcellularLocation>
        <location evidence="1">Cell envelope</location>
    </subcellularLocation>
</comment>
<comment type="caution">
    <text evidence="5">The sequence shown here is derived from an EMBL/GenBank/DDBJ whole genome shotgun (WGS) entry which is preliminary data.</text>
</comment>
<evidence type="ECO:0000256" key="3">
    <source>
        <dbReference type="ARBA" id="ARBA00023008"/>
    </source>
</evidence>
<dbReference type="InterPro" id="IPR008972">
    <property type="entry name" value="Cupredoxin"/>
</dbReference>
<dbReference type="Gene3D" id="2.60.40.420">
    <property type="entry name" value="Cupredoxins - blue copper proteins"/>
    <property type="match status" value="1"/>
</dbReference>
<dbReference type="PANTHER" id="PTHR42838">
    <property type="entry name" value="CYTOCHROME C OXIDASE SUBUNIT II"/>
    <property type="match status" value="1"/>
</dbReference>
<dbReference type="AlphaFoldDB" id="A0A2V3HQ24"/>
<accession>A0A2V3HQ24</accession>
<dbReference type="SUPFAM" id="SSF49503">
    <property type="entry name" value="Cupredoxins"/>
    <property type="match status" value="1"/>
</dbReference>
<dbReference type="EMBL" id="PSPG01000014">
    <property type="protein sequence ID" value="PXF20922.1"/>
    <property type="molecule type" value="Genomic_DNA"/>
</dbReference>
<dbReference type="InterPro" id="IPR051403">
    <property type="entry name" value="NosZ/Cyto_c_oxidase_sub2"/>
</dbReference>
<feature type="domain" description="Cytochrome oxidase subunit II copper A binding" evidence="4">
    <location>
        <begin position="86"/>
        <end position="181"/>
    </location>
</feature>
<evidence type="ECO:0000313" key="5">
    <source>
        <dbReference type="EMBL" id="PXF20922.1"/>
    </source>
</evidence>